<comment type="caution">
    <text evidence="2">The sequence shown here is derived from an EMBL/GenBank/DDBJ whole genome shotgun (WGS) entry which is preliminary data.</text>
</comment>
<proteinExistence type="predicted"/>
<feature type="region of interest" description="Disordered" evidence="1">
    <location>
        <begin position="1"/>
        <end position="20"/>
    </location>
</feature>
<organism evidence="2 3">
    <name type="scientific">Collinsella ihumii</name>
    <dbReference type="NCBI Taxonomy" id="1720204"/>
    <lineage>
        <taxon>Bacteria</taxon>
        <taxon>Bacillati</taxon>
        <taxon>Actinomycetota</taxon>
        <taxon>Coriobacteriia</taxon>
        <taxon>Coriobacteriales</taxon>
        <taxon>Coriobacteriaceae</taxon>
        <taxon>Collinsella</taxon>
    </lineage>
</organism>
<sequence length="252" mass="27157">MRGAKRDSCRGEHDAASFANPHVQQVLRRARPVELHAPSRIALIDTNPNTADPAAQAVFDDFSDALTAYARSSSSSVPDMVRFACNKQVEAARDDSDEPKGFDAAVIAVSLPADASSAHHVDMLERAWRACTLEQHARVYAIAMSDAYAPDAARDALLDLEAYCDRGYAIWCGGIALGAGNLIVRTRTSPRMGTLRRTRSQAIDRLIAAVRLGTNVDQALELAGGSGDPSTPDILTVSCPLPRFLYRHIAKA</sequence>
<dbReference type="AlphaFoldDB" id="A0A921IPT9"/>
<dbReference type="Proteomes" id="UP000746751">
    <property type="component" value="Unassembled WGS sequence"/>
</dbReference>
<evidence type="ECO:0000256" key="1">
    <source>
        <dbReference type="SAM" id="MobiDB-lite"/>
    </source>
</evidence>
<evidence type="ECO:0000313" key="2">
    <source>
        <dbReference type="EMBL" id="HJG30872.1"/>
    </source>
</evidence>
<reference evidence="2" key="1">
    <citation type="journal article" date="2021" name="PeerJ">
        <title>Extensive microbial diversity within the chicken gut microbiome revealed by metagenomics and culture.</title>
        <authorList>
            <person name="Gilroy R."/>
            <person name="Ravi A."/>
            <person name="Getino M."/>
            <person name="Pursley I."/>
            <person name="Horton D.L."/>
            <person name="Alikhan N.F."/>
            <person name="Baker D."/>
            <person name="Gharbi K."/>
            <person name="Hall N."/>
            <person name="Watson M."/>
            <person name="Adriaenssens E.M."/>
            <person name="Foster-Nyarko E."/>
            <person name="Jarju S."/>
            <person name="Secka A."/>
            <person name="Antonio M."/>
            <person name="Oren A."/>
            <person name="Chaudhuri R.R."/>
            <person name="La Ragione R."/>
            <person name="Hildebrand F."/>
            <person name="Pallen M.J."/>
        </authorList>
    </citation>
    <scope>NUCLEOTIDE SEQUENCE</scope>
    <source>
        <strain evidence="2">ChiGjej2B2-7701</strain>
    </source>
</reference>
<gene>
    <name evidence="2" type="ORF">K8U80_05695</name>
</gene>
<name>A0A921IPT9_9ACTN</name>
<dbReference type="EMBL" id="DYVF01000040">
    <property type="protein sequence ID" value="HJG30872.1"/>
    <property type="molecule type" value="Genomic_DNA"/>
</dbReference>
<reference evidence="2" key="2">
    <citation type="submission" date="2021-09" db="EMBL/GenBank/DDBJ databases">
        <authorList>
            <person name="Gilroy R."/>
        </authorList>
    </citation>
    <scope>NUCLEOTIDE SEQUENCE</scope>
    <source>
        <strain evidence="2">ChiGjej2B2-7701</strain>
    </source>
</reference>
<evidence type="ECO:0000313" key="3">
    <source>
        <dbReference type="Proteomes" id="UP000746751"/>
    </source>
</evidence>
<accession>A0A921IPT9</accession>
<protein>
    <submittedName>
        <fullName evidence="2">Uncharacterized protein</fullName>
    </submittedName>
</protein>
<feature type="compositionally biased region" description="Basic and acidic residues" evidence="1">
    <location>
        <begin position="1"/>
        <end position="15"/>
    </location>
</feature>